<dbReference type="InterPro" id="IPR027179">
    <property type="entry name" value="CMC4"/>
</dbReference>
<feature type="disulfide bond" evidence="6">
    <location>
        <begin position="21"/>
        <end position="32"/>
    </location>
</feature>
<dbReference type="GO" id="GO:0005758">
    <property type="term" value="C:mitochondrial intermembrane space"/>
    <property type="evidence" value="ECO:0007669"/>
    <property type="project" value="UniProtKB-SubCell"/>
</dbReference>
<gene>
    <name evidence="7" type="ORF">HANVADRAFT_42113</name>
</gene>
<feature type="disulfide bond" evidence="6">
    <location>
        <begin position="11"/>
        <end position="42"/>
    </location>
</feature>
<evidence type="ECO:0000313" key="7">
    <source>
        <dbReference type="EMBL" id="OBA25419.1"/>
    </source>
</evidence>
<name>A0A1B7T9K8_9ASCO</name>
<comment type="similarity">
    <text evidence="2">Belongs to the CMC4 family.</text>
</comment>
<protein>
    <recommendedName>
        <fullName evidence="3">Cx9C motif-containing protein 4, mitochondrial</fullName>
    </recommendedName>
</protein>
<evidence type="ECO:0000256" key="6">
    <source>
        <dbReference type="PIRSR" id="PIRSR627179-50"/>
    </source>
</evidence>
<comment type="caution">
    <text evidence="7">The sequence shown here is derived from an EMBL/GenBank/DDBJ whole genome shotgun (WGS) entry which is preliminary data.</text>
</comment>
<evidence type="ECO:0000256" key="4">
    <source>
        <dbReference type="ARBA" id="ARBA00023128"/>
    </source>
</evidence>
<dbReference type="InterPro" id="IPR009069">
    <property type="entry name" value="Cys_alpha_HP_mot_SF"/>
</dbReference>
<dbReference type="EMBL" id="LXPE01000110">
    <property type="protein sequence ID" value="OBA25419.1"/>
    <property type="molecule type" value="Genomic_DNA"/>
</dbReference>
<accession>A0A1B7T9K8</accession>
<keyword evidence="4" id="KW-0496">Mitochondrion</keyword>
<keyword evidence="5 6" id="KW-1015">Disulfide bond</keyword>
<evidence type="ECO:0000256" key="1">
    <source>
        <dbReference type="ARBA" id="ARBA00004569"/>
    </source>
</evidence>
<dbReference type="PANTHER" id="PTHR15590:SF0">
    <property type="entry name" value="CX9C MOTIF-CONTAINING PROTEIN 4"/>
    <property type="match status" value="1"/>
</dbReference>
<evidence type="ECO:0000256" key="2">
    <source>
        <dbReference type="ARBA" id="ARBA00009858"/>
    </source>
</evidence>
<evidence type="ECO:0000256" key="5">
    <source>
        <dbReference type="ARBA" id="ARBA00023157"/>
    </source>
</evidence>
<comment type="subcellular location">
    <subcellularLocation>
        <location evidence="1">Mitochondrion intermembrane space</location>
    </subcellularLocation>
</comment>
<organism evidence="7 8">
    <name type="scientific">Hanseniaspora valbyensis NRRL Y-1626</name>
    <dbReference type="NCBI Taxonomy" id="766949"/>
    <lineage>
        <taxon>Eukaryota</taxon>
        <taxon>Fungi</taxon>
        <taxon>Dikarya</taxon>
        <taxon>Ascomycota</taxon>
        <taxon>Saccharomycotina</taxon>
        <taxon>Saccharomycetes</taxon>
        <taxon>Saccharomycodales</taxon>
        <taxon>Saccharomycodaceae</taxon>
        <taxon>Hanseniaspora</taxon>
    </lineage>
</organism>
<dbReference type="Pfam" id="PF08991">
    <property type="entry name" value="CMC4"/>
    <property type="match status" value="1"/>
</dbReference>
<evidence type="ECO:0000256" key="3">
    <source>
        <dbReference type="ARBA" id="ARBA00019406"/>
    </source>
</evidence>
<dbReference type="Proteomes" id="UP000092321">
    <property type="component" value="Unassembled WGS sequence"/>
</dbReference>
<feature type="disulfide bond" evidence="6">
    <location>
        <begin position="43"/>
        <end position="68"/>
    </location>
</feature>
<dbReference type="OrthoDB" id="13601at2759"/>
<reference evidence="8" key="1">
    <citation type="journal article" date="2016" name="Proc. Natl. Acad. Sci. U.S.A.">
        <title>Comparative genomics of biotechnologically important yeasts.</title>
        <authorList>
            <person name="Riley R."/>
            <person name="Haridas S."/>
            <person name="Wolfe K.H."/>
            <person name="Lopes M.R."/>
            <person name="Hittinger C.T."/>
            <person name="Goeker M."/>
            <person name="Salamov A.A."/>
            <person name="Wisecaver J.H."/>
            <person name="Long T.M."/>
            <person name="Calvey C.H."/>
            <person name="Aerts A.L."/>
            <person name="Barry K.W."/>
            <person name="Choi C."/>
            <person name="Clum A."/>
            <person name="Coughlan A.Y."/>
            <person name="Deshpande S."/>
            <person name="Douglass A.P."/>
            <person name="Hanson S.J."/>
            <person name="Klenk H.-P."/>
            <person name="LaButti K.M."/>
            <person name="Lapidus A."/>
            <person name="Lindquist E.A."/>
            <person name="Lipzen A.M."/>
            <person name="Meier-Kolthoff J.P."/>
            <person name="Ohm R.A."/>
            <person name="Otillar R.P."/>
            <person name="Pangilinan J.L."/>
            <person name="Peng Y."/>
            <person name="Rokas A."/>
            <person name="Rosa C.A."/>
            <person name="Scheuner C."/>
            <person name="Sibirny A.A."/>
            <person name="Slot J.C."/>
            <person name="Stielow J.B."/>
            <person name="Sun H."/>
            <person name="Kurtzman C.P."/>
            <person name="Blackwell M."/>
            <person name="Grigoriev I.V."/>
            <person name="Jeffries T.W."/>
        </authorList>
    </citation>
    <scope>NUCLEOTIDE SEQUENCE [LARGE SCALE GENOMIC DNA]</scope>
    <source>
        <strain evidence="8">NRRL Y-1626</strain>
    </source>
</reference>
<proteinExistence type="inferred from homology"/>
<dbReference type="PANTHER" id="PTHR15590">
    <property type="entry name" value="CX9C MOTIF-CONTAINING PROTEIN 4"/>
    <property type="match status" value="1"/>
</dbReference>
<dbReference type="SUPFAM" id="SSF47072">
    <property type="entry name" value="Cysteine alpha-hairpin motif"/>
    <property type="match status" value="1"/>
</dbReference>
<sequence length="88" mass="10441">MDSDHLREQPCLSRACAIQSCLFDNDFKEEKCYTHIMNLYKCCSNYYDLKKKEFPNKPLEELPLTTSCPKYTILVKKIDNLQKEIKKD</sequence>
<dbReference type="AlphaFoldDB" id="A0A1B7T9K8"/>
<keyword evidence="8" id="KW-1185">Reference proteome</keyword>
<evidence type="ECO:0000313" key="8">
    <source>
        <dbReference type="Proteomes" id="UP000092321"/>
    </source>
</evidence>
<dbReference type="Gene3D" id="1.10.287.1130">
    <property type="entry name" value="CytochromE C oxidase copper chaperone"/>
    <property type="match status" value="1"/>
</dbReference>